<dbReference type="InterPro" id="IPR003000">
    <property type="entry name" value="Sirtuin"/>
</dbReference>
<dbReference type="OrthoDB" id="424302at2759"/>
<comment type="domain">
    <text evidence="6">In contrast to class I sirtuins, class III sirtuins have only weak deacetylase activity. Difference in substrate specificity is probably due to a larger hydrophobic pocket with 2 residues (Tyr-72 and Arg-75) that bind to malonylated and succinylated substrates and define the specificity.</text>
</comment>
<protein>
    <recommendedName>
        <fullName evidence="6">NAD-dependent protein deacylase</fullName>
        <ecNumber evidence="6">2.3.1.-</ecNumber>
    </recommendedName>
    <alternativeName>
        <fullName evidence="6">Regulatory protein SIR2 homolog 5</fullName>
    </alternativeName>
</protein>
<gene>
    <name evidence="9" type="ORF">M408DRAFT_333983</name>
</gene>
<name>A0A0C3AK44_SERVB</name>
<reference evidence="10" key="2">
    <citation type="submission" date="2015-01" db="EMBL/GenBank/DDBJ databases">
        <title>Evolutionary Origins and Diversification of the Mycorrhizal Mutualists.</title>
        <authorList>
            <consortium name="DOE Joint Genome Institute"/>
            <consortium name="Mycorrhizal Genomics Consortium"/>
            <person name="Kohler A."/>
            <person name="Kuo A."/>
            <person name="Nagy L.G."/>
            <person name="Floudas D."/>
            <person name="Copeland A."/>
            <person name="Barry K.W."/>
            <person name="Cichocki N."/>
            <person name="Veneault-Fourrey C."/>
            <person name="LaButti K."/>
            <person name="Lindquist E.A."/>
            <person name="Lipzen A."/>
            <person name="Lundell T."/>
            <person name="Morin E."/>
            <person name="Murat C."/>
            <person name="Riley R."/>
            <person name="Ohm R."/>
            <person name="Sun H."/>
            <person name="Tunlid A."/>
            <person name="Henrissat B."/>
            <person name="Grigoriev I.V."/>
            <person name="Hibbett D.S."/>
            <person name="Martin F."/>
        </authorList>
    </citation>
    <scope>NUCLEOTIDE SEQUENCE [LARGE SCALE GENOMIC DNA]</scope>
    <source>
        <strain evidence="10">MAFF 305830</strain>
    </source>
</reference>
<dbReference type="HOGENOM" id="CLU_023643_3_1_1"/>
<keyword evidence="6 7" id="KW-0862">Zinc</keyword>
<dbReference type="InterPro" id="IPR026591">
    <property type="entry name" value="Sirtuin_cat_small_dom_sf"/>
</dbReference>
<feature type="binding site" evidence="7">
    <location>
        <position position="200"/>
    </location>
    <ligand>
        <name>Zn(2+)</name>
        <dbReference type="ChEBI" id="CHEBI:29105"/>
    </ligand>
</feature>
<evidence type="ECO:0000256" key="2">
    <source>
        <dbReference type="ARBA" id="ARBA00006924"/>
    </source>
</evidence>
<dbReference type="GO" id="GO:0005634">
    <property type="term" value="C:nucleus"/>
    <property type="evidence" value="ECO:0007669"/>
    <property type="project" value="TreeGrafter"/>
</dbReference>
<keyword evidence="6 7" id="KW-0479">Metal-binding</keyword>
<evidence type="ECO:0000256" key="3">
    <source>
        <dbReference type="ARBA" id="ARBA00022679"/>
    </source>
</evidence>
<evidence type="ECO:0000256" key="6">
    <source>
        <dbReference type="HAMAP-Rule" id="MF_03160"/>
    </source>
</evidence>
<dbReference type="GO" id="GO:0070403">
    <property type="term" value="F:NAD+ binding"/>
    <property type="evidence" value="ECO:0007669"/>
    <property type="project" value="UniProtKB-UniRule"/>
</dbReference>
<keyword evidence="3 6" id="KW-0808">Transferase</keyword>
<dbReference type="Proteomes" id="UP000054097">
    <property type="component" value="Unassembled WGS sequence"/>
</dbReference>
<evidence type="ECO:0000259" key="8">
    <source>
        <dbReference type="PROSITE" id="PS50305"/>
    </source>
</evidence>
<dbReference type="AlphaFoldDB" id="A0A0C3AK44"/>
<dbReference type="GO" id="GO:0005739">
    <property type="term" value="C:mitochondrion"/>
    <property type="evidence" value="ECO:0007669"/>
    <property type="project" value="UniProtKB-SubCell"/>
</dbReference>
<accession>A0A0C3AK44</accession>
<comment type="function">
    <text evidence="6">NAD-dependent lysine demalonylase, desuccinylase and deglutarylase that specifically removes malonyl, succinyl and glutaryl groups on target proteins. Has weak NAD-dependent protein deacetylase activity; however this activity may not be physiologically relevant in vivo.</text>
</comment>
<dbReference type="Pfam" id="PF02146">
    <property type="entry name" value="SIR2"/>
    <property type="match status" value="1"/>
</dbReference>
<dbReference type="SUPFAM" id="SSF52467">
    <property type="entry name" value="DHS-like NAD/FAD-binding domain"/>
    <property type="match status" value="1"/>
</dbReference>
<reference evidence="9 10" key="1">
    <citation type="submission" date="2014-04" db="EMBL/GenBank/DDBJ databases">
        <authorList>
            <consortium name="DOE Joint Genome Institute"/>
            <person name="Kuo A."/>
            <person name="Zuccaro A."/>
            <person name="Kohler A."/>
            <person name="Nagy L.G."/>
            <person name="Floudas D."/>
            <person name="Copeland A."/>
            <person name="Barry K.W."/>
            <person name="Cichocki N."/>
            <person name="Veneault-Fourrey C."/>
            <person name="LaButti K."/>
            <person name="Lindquist E.A."/>
            <person name="Lipzen A."/>
            <person name="Lundell T."/>
            <person name="Morin E."/>
            <person name="Murat C."/>
            <person name="Sun H."/>
            <person name="Tunlid A."/>
            <person name="Henrissat B."/>
            <person name="Grigoriev I.V."/>
            <person name="Hibbett D.S."/>
            <person name="Martin F."/>
            <person name="Nordberg H.P."/>
            <person name="Cantor M.N."/>
            <person name="Hua S.X."/>
        </authorList>
    </citation>
    <scope>NUCLEOTIDE SEQUENCE [LARGE SCALE GENOMIC DNA]</scope>
    <source>
        <strain evidence="9 10">MAFF 305830</strain>
    </source>
</reference>
<sequence>MPRHIPSNNIQEFRAILHAAKHIIVVAGAGLSAASGIPTFRGAGGMWRSLDAMSLATPEAFAKDPSLVWQFYHYRREKALRAEPNAAHVALAKLSIPSVRASIAPSSKTFHLITQNVDGLSTRAARAVTTAQETPDASALLEMHGRLFDVRCTKCSHTTLDFSSPLCQALGDADRAHEDEVAAGKKETQISIPLEDLPKCSVCNSLTRPGVVWFGESIPLLPQLDKLVEQADLCLVVGTSSLVQPAASFAWQVQENGGRVAVFNVEDSLGTDTADFFFQGGCEIELPRALGMDDTA</sequence>
<feature type="binding site" evidence="7">
    <location>
        <position position="155"/>
    </location>
    <ligand>
        <name>Zn(2+)</name>
        <dbReference type="ChEBI" id="CHEBI:29105"/>
    </ligand>
</feature>
<feature type="binding site" evidence="6 7">
    <location>
        <position position="203"/>
    </location>
    <ligand>
        <name>Zn(2+)</name>
        <dbReference type="ChEBI" id="CHEBI:29105"/>
    </ligand>
</feature>
<dbReference type="GO" id="GO:0061697">
    <property type="term" value="F:protein-glutaryllysine deglutarylase activity"/>
    <property type="evidence" value="ECO:0007669"/>
    <property type="project" value="RHEA"/>
</dbReference>
<dbReference type="GO" id="GO:0008270">
    <property type="term" value="F:zinc ion binding"/>
    <property type="evidence" value="ECO:0007669"/>
    <property type="project" value="UniProtKB-UniRule"/>
</dbReference>
<proteinExistence type="inferred from homology"/>
<comment type="cofactor">
    <cofactor evidence="6">
        <name>Zn(2+)</name>
        <dbReference type="ChEBI" id="CHEBI:29105"/>
    </cofactor>
    <text evidence="6">Binds 1 zinc ion per subunit.</text>
</comment>
<keyword evidence="10" id="KW-1185">Reference proteome</keyword>
<comment type="similarity">
    <text evidence="2">Belongs to the sirtuin family. Class I subfamily.</text>
</comment>
<dbReference type="Gene3D" id="3.40.50.1220">
    <property type="entry name" value="TPP-binding domain"/>
    <property type="match status" value="1"/>
</dbReference>
<comment type="caution">
    <text evidence="6">Lacks conserved residue(s) required for the propagation of feature annotation.</text>
</comment>
<dbReference type="GO" id="GO:0036054">
    <property type="term" value="F:protein-malonyllysine demalonylase activity"/>
    <property type="evidence" value="ECO:0007669"/>
    <property type="project" value="UniProtKB-UniRule"/>
</dbReference>
<feature type="binding site" evidence="6">
    <location>
        <begin position="264"/>
        <end position="266"/>
    </location>
    <ligand>
        <name>NAD(+)</name>
        <dbReference type="ChEBI" id="CHEBI:57540"/>
    </ligand>
</feature>
<evidence type="ECO:0000313" key="9">
    <source>
        <dbReference type="EMBL" id="KIM20419.1"/>
    </source>
</evidence>
<dbReference type="STRING" id="933852.A0A0C3AK44"/>
<dbReference type="CDD" id="cd01412">
    <property type="entry name" value="SIRT5_Af1_CobB"/>
    <property type="match status" value="1"/>
</dbReference>
<dbReference type="EC" id="2.3.1.-" evidence="6"/>
<evidence type="ECO:0000313" key="10">
    <source>
        <dbReference type="Proteomes" id="UP000054097"/>
    </source>
</evidence>
<evidence type="ECO:0000256" key="5">
    <source>
        <dbReference type="ARBA" id="ARBA00023128"/>
    </source>
</evidence>
<feature type="active site" description="Proton acceptor" evidence="6 7">
    <location>
        <position position="144"/>
    </location>
</feature>
<organism evidence="9 10">
    <name type="scientific">Serendipita vermifera MAFF 305830</name>
    <dbReference type="NCBI Taxonomy" id="933852"/>
    <lineage>
        <taxon>Eukaryota</taxon>
        <taxon>Fungi</taxon>
        <taxon>Dikarya</taxon>
        <taxon>Basidiomycota</taxon>
        <taxon>Agaricomycotina</taxon>
        <taxon>Agaricomycetes</taxon>
        <taxon>Sebacinales</taxon>
        <taxon>Serendipitaceae</taxon>
        <taxon>Serendipita</taxon>
    </lineage>
</organism>
<comment type="similarity">
    <text evidence="6">Belongs to the sirtuin family. Class III subfamily.</text>
</comment>
<feature type="binding site" evidence="6 7">
    <location>
        <position position="152"/>
    </location>
    <ligand>
        <name>Zn(2+)</name>
        <dbReference type="ChEBI" id="CHEBI:29105"/>
    </ligand>
</feature>
<dbReference type="GO" id="GO:0036055">
    <property type="term" value="F:protein-succinyllysine desuccinylase activity"/>
    <property type="evidence" value="ECO:0007669"/>
    <property type="project" value="UniProtKB-UniRule"/>
</dbReference>
<feature type="binding site" evidence="6">
    <location>
        <begin position="238"/>
        <end position="240"/>
    </location>
    <ligand>
        <name>NAD(+)</name>
        <dbReference type="ChEBI" id="CHEBI:57540"/>
    </ligand>
</feature>
<dbReference type="PANTHER" id="PTHR11085:SF10">
    <property type="entry name" value="NAD-DEPENDENT PROTEIN DEACYLASE SIRTUIN-5, MITOCHONDRIAL-RELATED"/>
    <property type="match status" value="1"/>
</dbReference>
<feature type="binding site" evidence="6">
    <location>
        <position position="72"/>
    </location>
    <ligand>
        <name>substrate</name>
    </ligand>
</feature>
<dbReference type="HAMAP" id="MF_01121">
    <property type="entry name" value="Sirtuin_ClassIII"/>
    <property type="match status" value="1"/>
</dbReference>
<keyword evidence="4 6" id="KW-0520">NAD</keyword>
<comment type="catalytic activity">
    <reaction evidence="6">
        <text>N(6)-glutaryl-L-lysyl-[protein] + NAD(+) + H2O = 2''-O-glutaryl-ADP-D-ribose + nicotinamide + L-lysyl-[protein]</text>
        <dbReference type="Rhea" id="RHEA:47664"/>
        <dbReference type="Rhea" id="RHEA-COMP:9752"/>
        <dbReference type="Rhea" id="RHEA-COMP:11875"/>
        <dbReference type="ChEBI" id="CHEBI:15377"/>
        <dbReference type="ChEBI" id="CHEBI:17154"/>
        <dbReference type="ChEBI" id="CHEBI:29969"/>
        <dbReference type="ChEBI" id="CHEBI:57540"/>
        <dbReference type="ChEBI" id="CHEBI:87828"/>
        <dbReference type="ChEBI" id="CHEBI:87829"/>
    </reaction>
</comment>
<evidence type="ECO:0000256" key="4">
    <source>
        <dbReference type="ARBA" id="ARBA00023027"/>
    </source>
</evidence>
<dbReference type="PANTHER" id="PTHR11085">
    <property type="entry name" value="NAD-DEPENDENT PROTEIN DEACYLASE SIRTUIN-5, MITOCHONDRIAL-RELATED"/>
    <property type="match status" value="1"/>
</dbReference>
<dbReference type="InterPro" id="IPR029035">
    <property type="entry name" value="DHS-like_NAD/FAD-binding_dom"/>
</dbReference>
<comment type="catalytic activity">
    <reaction evidence="6">
        <text>N(6)-succinyl-L-lysyl-[protein] + NAD(+) + H2O = 2''-O-succinyl-ADP-D-ribose + nicotinamide + L-lysyl-[protein]</text>
        <dbReference type="Rhea" id="RHEA:47668"/>
        <dbReference type="Rhea" id="RHEA-COMP:9752"/>
        <dbReference type="Rhea" id="RHEA-COMP:11877"/>
        <dbReference type="ChEBI" id="CHEBI:15377"/>
        <dbReference type="ChEBI" id="CHEBI:17154"/>
        <dbReference type="ChEBI" id="CHEBI:29969"/>
        <dbReference type="ChEBI" id="CHEBI:57540"/>
        <dbReference type="ChEBI" id="CHEBI:87830"/>
        <dbReference type="ChEBI" id="CHEBI:87832"/>
    </reaction>
</comment>
<dbReference type="Gene3D" id="3.30.1600.10">
    <property type="entry name" value="SIR2/SIRT2 'Small Domain"/>
    <property type="match status" value="1"/>
</dbReference>
<feature type="binding site" evidence="6">
    <location>
        <begin position="115"/>
        <end position="118"/>
    </location>
    <ligand>
        <name>NAD(+)</name>
        <dbReference type="ChEBI" id="CHEBI:57540"/>
    </ligand>
</feature>
<evidence type="ECO:0000256" key="7">
    <source>
        <dbReference type="PROSITE-ProRule" id="PRU00236"/>
    </source>
</evidence>
<evidence type="ECO:0000256" key="1">
    <source>
        <dbReference type="ARBA" id="ARBA00004173"/>
    </source>
</evidence>
<dbReference type="PROSITE" id="PS50305">
    <property type="entry name" value="SIRTUIN"/>
    <property type="match status" value="1"/>
</dbReference>
<feature type="binding site" evidence="6">
    <location>
        <position position="75"/>
    </location>
    <ligand>
        <name>substrate</name>
    </ligand>
</feature>
<comment type="catalytic activity">
    <reaction evidence="6">
        <text>N(6)-malonyl-L-lysyl-[protein] + NAD(+) + H2O = 2''-O-malonyl-ADP-D-ribose + nicotinamide + L-lysyl-[protein]</text>
        <dbReference type="Rhea" id="RHEA:47672"/>
        <dbReference type="Rhea" id="RHEA-COMP:9752"/>
        <dbReference type="Rhea" id="RHEA-COMP:11878"/>
        <dbReference type="ChEBI" id="CHEBI:15377"/>
        <dbReference type="ChEBI" id="CHEBI:17154"/>
        <dbReference type="ChEBI" id="CHEBI:29969"/>
        <dbReference type="ChEBI" id="CHEBI:57540"/>
        <dbReference type="ChEBI" id="CHEBI:87831"/>
        <dbReference type="ChEBI" id="CHEBI:87833"/>
    </reaction>
</comment>
<dbReference type="InterPro" id="IPR050134">
    <property type="entry name" value="NAD-dep_sirtuin_deacylases"/>
</dbReference>
<feature type="binding site" evidence="6">
    <location>
        <begin position="28"/>
        <end position="47"/>
    </location>
    <ligand>
        <name>NAD(+)</name>
        <dbReference type="ChEBI" id="CHEBI:57540"/>
    </ligand>
</feature>
<dbReference type="InterPro" id="IPR026590">
    <property type="entry name" value="Ssirtuin_cat_dom"/>
</dbReference>
<keyword evidence="5 6" id="KW-0496">Mitochondrion</keyword>
<dbReference type="EMBL" id="KN824435">
    <property type="protein sequence ID" value="KIM20419.1"/>
    <property type="molecule type" value="Genomic_DNA"/>
</dbReference>
<feature type="binding site" evidence="6">
    <location>
        <position position="282"/>
    </location>
    <ligand>
        <name>NAD(+)</name>
        <dbReference type="ChEBI" id="CHEBI:57540"/>
    </ligand>
</feature>
<feature type="domain" description="Deacetylase sirtuin-type" evidence="8">
    <location>
        <begin position="3"/>
        <end position="296"/>
    </location>
</feature>
<dbReference type="GO" id="GO:0017136">
    <property type="term" value="F:histone deacetylase activity, NAD-dependent"/>
    <property type="evidence" value="ECO:0007669"/>
    <property type="project" value="TreeGrafter"/>
</dbReference>
<dbReference type="InterPro" id="IPR027546">
    <property type="entry name" value="Sirtuin_class_III"/>
</dbReference>
<comment type="subcellular location">
    <subcellularLocation>
        <location evidence="1 6">Mitochondrion</location>
    </subcellularLocation>
</comment>